<reference evidence="2" key="1">
    <citation type="journal article" date="2023" name="Nat. Plants">
        <title>Single-cell RNA sequencing provides a high-resolution roadmap for understanding the multicellular compartmentation of specialized metabolism.</title>
        <authorList>
            <person name="Sun S."/>
            <person name="Shen X."/>
            <person name="Li Y."/>
            <person name="Li Y."/>
            <person name="Wang S."/>
            <person name="Li R."/>
            <person name="Zhang H."/>
            <person name="Shen G."/>
            <person name="Guo B."/>
            <person name="Wei J."/>
            <person name="Xu J."/>
            <person name="St-Pierre B."/>
            <person name="Chen S."/>
            <person name="Sun C."/>
        </authorList>
    </citation>
    <scope>NUCLEOTIDE SEQUENCE [LARGE SCALE GENOMIC DNA]</scope>
</reference>
<dbReference type="EMBL" id="CM044701">
    <property type="protein sequence ID" value="KAI5680693.1"/>
    <property type="molecule type" value="Genomic_DNA"/>
</dbReference>
<accession>A0ACC0C6V5</accession>
<gene>
    <name evidence="1" type="ORF">M9H77_01920</name>
</gene>
<comment type="caution">
    <text evidence="1">The sequence shown here is derived from an EMBL/GenBank/DDBJ whole genome shotgun (WGS) entry which is preliminary data.</text>
</comment>
<sequence>MSPAALFDQSQYQKGVKHLYETGVKNVPPKYILPVSERPNVVVNGIKPTYAATTEANFKLPVIDFFQLLQEDGSNRHQVLTSLAHACENYGFFQLVNHGISEKIISNMMNASKRFFELPYCEREKYMTADMGAPVRYGTSFNQTKDGVFCWRDFLKLVCNPQPHHLPHQWPSSPVDFREMAVTYAKETKFIFQKLVDAILETLGLLQETNTTETKEEEDDDDDDDVGEALKNGSQLMVVNCFPPCPEPDLTLGMPPHSDYGFLTLVLHDEVPGLQMQLHGKWVTIQPLPGSFVVNVGDHLEIFSNGKYKSVVHRVLVNSTKSRISVASLHSLPFETIVRPSRKLINDKNPRRYKDTDFATFLQYIQSCDSKEKNFLESRKLNQR</sequence>
<name>A0ACC0C6V5_CATRO</name>
<keyword evidence="2" id="KW-1185">Reference proteome</keyword>
<organism evidence="1 2">
    <name type="scientific">Catharanthus roseus</name>
    <name type="common">Madagascar periwinkle</name>
    <name type="synonym">Vinca rosea</name>
    <dbReference type="NCBI Taxonomy" id="4058"/>
    <lineage>
        <taxon>Eukaryota</taxon>
        <taxon>Viridiplantae</taxon>
        <taxon>Streptophyta</taxon>
        <taxon>Embryophyta</taxon>
        <taxon>Tracheophyta</taxon>
        <taxon>Spermatophyta</taxon>
        <taxon>Magnoliopsida</taxon>
        <taxon>eudicotyledons</taxon>
        <taxon>Gunneridae</taxon>
        <taxon>Pentapetalae</taxon>
        <taxon>asterids</taxon>
        <taxon>lamiids</taxon>
        <taxon>Gentianales</taxon>
        <taxon>Apocynaceae</taxon>
        <taxon>Rauvolfioideae</taxon>
        <taxon>Vinceae</taxon>
        <taxon>Catharanthinae</taxon>
        <taxon>Catharanthus</taxon>
    </lineage>
</organism>
<evidence type="ECO:0000313" key="1">
    <source>
        <dbReference type="EMBL" id="KAI5680693.1"/>
    </source>
</evidence>
<protein>
    <submittedName>
        <fullName evidence="1">Uncharacterized protein</fullName>
    </submittedName>
</protein>
<proteinExistence type="predicted"/>
<dbReference type="Proteomes" id="UP001060085">
    <property type="component" value="Linkage Group LG01"/>
</dbReference>
<evidence type="ECO:0000313" key="2">
    <source>
        <dbReference type="Proteomes" id="UP001060085"/>
    </source>
</evidence>